<organism evidence="1 2">
    <name type="scientific">Roseisolibacter agri</name>
    <dbReference type="NCBI Taxonomy" id="2014610"/>
    <lineage>
        <taxon>Bacteria</taxon>
        <taxon>Pseudomonadati</taxon>
        <taxon>Gemmatimonadota</taxon>
        <taxon>Gemmatimonadia</taxon>
        <taxon>Gemmatimonadales</taxon>
        <taxon>Gemmatimonadaceae</taxon>
        <taxon>Roseisolibacter</taxon>
    </lineage>
</organism>
<gene>
    <name evidence="1" type="ORF">rosag_50080</name>
</gene>
<dbReference type="EMBL" id="BRXS01000011">
    <property type="protein sequence ID" value="GLC28495.1"/>
    <property type="molecule type" value="Genomic_DNA"/>
</dbReference>
<evidence type="ECO:0000313" key="1">
    <source>
        <dbReference type="EMBL" id="GLC28495.1"/>
    </source>
</evidence>
<dbReference type="AlphaFoldDB" id="A0AA37V2X2"/>
<name>A0AA37V2X2_9BACT</name>
<reference evidence="1" key="1">
    <citation type="submission" date="2022-08" db="EMBL/GenBank/DDBJ databases">
        <title>Draft genome sequencing of Roseisolibacter agri AW1220.</title>
        <authorList>
            <person name="Tobiishi Y."/>
            <person name="Tonouchi A."/>
        </authorList>
    </citation>
    <scope>NUCLEOTIDE SEQUENCE</scope>
    <source>
        <strain evidence="1">AW1220</strain>
    </source>
</reference>
<comment type="caution">
    <text evidence="1">The sequence shown here is derived from an EMBL/GenBank/DDBJ whole genome shotgun (WGS) entry which is preliminary data.</text>
</comment>
<dbReference type="RefSeq" id="WP_284352892.1">
    <property type="nucleotide sequence ID" value="NZ_BRXS01000011.1"/>
</dbReference>
<dbReference type="Proteomes" id="UP001161325">
    <property type="component" value="Unassembled WGS sequence"/>
</dbReference>
<evidence type="ECO:0000313" key="2">
    <source>
        <dbReference type="Proteomes" id="UP001161325"/>
    </source>
</evidence>
<keyword evidence="2" id="KW-1185">Reference proteome</keyword>
<accession>A0AA37V2X2</accession>
<protein>
    <submittedName>
        <fullName evidence="1">Uncharacterized protein</fullName>
    </submittedName>
</protein>
<proteinExistence type="predicted"/>
<sequence>MKQTRQTIEVQEPLGIVIADGARADVTPRFFAFVWGPAPEPAVAEATPEPRAA</sequence>